<evidence type="ECO:0000313" key="12">
    <source>
        <dbReference type="Proteomes" id="UP000663882"/>
    </source>
</evidence>
<reference evidence="11" key="1">
    <citation type="submission" date="2021-02" db="EMBL/GenBank/DDBJ databases">
        <authorList>
            <person name="Nowell W R."/>
        </authorList>
    </citation>
    <scope>NUCLEOTIDE SEQUENCE</scope>
</reference>
<protein>
    <recommendedName>
        <fullName evidence="8">alanine transaminase</fullName>
        <ecNumber evidence="8">2.6.1.2</ecNumber>
    </recommendedName>
</protein>
<dbReference type="UniPathway" id="UPA00528">
    <property type="reaction ID" value="UER00586"/>
</dbReference>
<evidence type="ECO:0000256" key="5">
    <source>
        <dbReference type="ARBA" id="ARBA00022898"/>
    </source>
</evidence>
<dbReference type="GO" id="GO:0030170">
    <property type="term" value="F:pyridoxal phosphate binding"/>
    <property type="evidence" value="ECO:0007669"/>
    <property type="project" value="InterPro"/>
</dbReference>
<organism evidence="11 12">
    <name type="scientific">Rotaria sordida</name>
    <dbReference type="NCBI Taxonomy" id="392033"/>
    <lineage>
        <taxon>Eukaryota</taxon>
        <taxon>Metazoa</taxon>
        <taxon>Spiralia</taxon>
        <taxon>Gnathifera</taxon>
        <taxon>Rotifera</taxon>
        <taxon>Eurotatoria</taxon>
        <taxon>Bdelloidea</taxon>
        <taxon>Philodinida</taxon>
        <taxon>Philodinidae</taxon>
        <taxon>Rotaria</taxon>
    </lineage>
</organism>
<comment type="caution">
    <text evidence="11">The sequence shown here is derived from an EMBL/GenBank/DDBJ whole genome shotgun (WGS) entry which is preliminary data.</text>
</comment>
<gene>
    <name evidence="11" type="ORF">RFH988_LOCUS23698</name>
</gene>
<comment type="catalytic activity">
    <reaction evidence="9">
        <text>L-alanine + 2-oxoglutarate = pyruvate + L-glutamate</text>
        <dbReference type="Rhea" id="RHEA:19453"/>
        <dbReference type="ChEBI" id="CHEBI:15361"/>
        <dbReference type="ChEBI" id="CHEBI:16810"/>
        <dbReference type="ChEBI" id="CHEBI:29985"/>
        <dbReference type="ChEBI" id="CHEBI:57972"/>
        <dbReference type="EC" id="2.6.1.2"/>
    </reaction>
</comment>
<dbReference type="Gene3D" id="3.40.640.10">
    <property type="entry name" value="Type I PLP-dependent aspartate aminotransferase-like (Major domain)"/>
    <property type="match status" value="1"/>
</dbReference>
<keyword evidence="3" id="KW-0032">Aminotransferase</keyword>
<dbReference type="EMBL" id="CAJNOO010001663">
    <property type="protein sequence ID" value="CAF1184494.1"/>
    <property type="molecule type" value="Genomic_DNA"/>
</dbReference>
<evidence type="ECO:0000256" key="2">
    <source>
        <dbReference type="ARBA" id="ARBA00011738"/>
    </source>
</evidence>
<evidence type="ECO:0000256" key="9">
    <source>
        <dbReference type="ARBA" id="ARBA00047412"/>
    </source>
</evidence>
<evidence type="ECO:0000259" key="10">
    <source>
        <dbReference type="Pfam" id="PF00155"/>
    </source>
</evidence>
<evidence type="ECO:0000256" key="6">
    <source>
        <dbReference type="ARBA" id="ARBA00025708"/>
    </source>
</evidence>
<dbReference type="GO" id="GO:0042853">
    <property type="term" value="P:L-alanine catabolic process"/>
    <property type="evidence" value="ECO:0007669"/>
    <property type="project" value="UniProtKB-UniPathway"/>
</dbReference>
<evidence type="ECO:0000313" key="11">
    <source>
        <dbReference type="EMBL" id="CAF1184494.1"/>
    </source>
</evidence>
<evidence type="ECO:0000256" key="8">
    <source>
        <dbReference type="ARBA" id="ARBA00026106"/>
    </source>
</evidence>
<evidence type="ECO:0000256" key="4">
    <source>
        <dbReference type="ARBA" id="ARBA00022679"/>
    </source>
</evidence>
<dbReference type="AlphaFoldDB" id="A0A814VEX7"/>
<dbReference type="PANTHER" id="PTHR11751:SF29">
    <property type="entry name" value="ALANINE TRANSAMINASE"/>
    <property type="match status" value="1"/>
</dbReference>
<dbReference type="GO" id="GO:0004021">
    <property type="term" value="F:L-alanine:2-oxoglutarate aminotransferase activity"/>
    <property type="evidence" value="ECO:0007669"/>
    <property type="project" value="UniProtKB-EC"/>
</dbReference>
<accession>A0A814VEX7</accession>
<evidence type="ECO:0000256" key="7">
    <source>
        <dbReference type="ARBA" id="ARBA00025785"/>
    </source>
</evidence>
<comment type="similarity">
    <text evidence="7">Belongs to the class-I pyridoxal-phosphate-dependent aminotransferase family. Alanine aminotransferase subfamily.</text>
</comment>
<dbReference type="CDD" id="cd00609">
    <property type="entry name" value="AAT_like"/>
    <property type="match status" value="1"/>
</dbReference>
<dbReference type="OrthoDB" id="1732682at2759"/>
<comment type="pathway">
    <text evidence="6">Amino-acid degradation; L-alanine degradation via transaminase pathway; pyruvate from L-alanine: step 1/1.</text>
</comment>
<dbReference type="InterPro" id="IPR015424">
    <property type="entry name" value="PyrdxlP-dep_Trfase"/>
</dbReference>
<dbReference type="FunFam" id="3.40.640.10:FF:000012">
    <property type="entry name" value="alanine aminotransferase 2"/>
    <property type="match status" value="1"/>
</dbReference>
<comment type="cofactor">
    <cofactor evidence="1">
        <name>pyridoxal 5'-phosphate</name>
        <dbReference type="ChEBI" id="CHEBI:597326"/>
    </cofactor>
</comment>
<dbReference type="EC" id="2.6.1.2" evidence="8"/>
<dbReference type="InterPro" id="IPR045088">
    <property type="entry name" value="ALAT1/2-like"/>
</dbReference>
<dbReference type="Gene3D" id="1.10.287.1970">
    <property type="match status" value="1"/>
</dbReference>
<evidence type="ECO:0000256" key="3">
    <source>
        <dbReference type="ARBA" id="ARBA00022576"/>
    </source>
</evidence>
<dbReference type="InterPro" id="IPR015421">
    <property type="entry name" value="PyrdxlP-dep_Trfase_major"/>
</dbReference>
<feature type="domain" description="Aminotransferase class I/classII large" evidence="10">
    <location>
        <begin position="97"/>
        <end position="356"/>
    </location>
</feature>
<keyword evidence="4" id="KW-0808">Transferase</keyword>
<dbReference type="PANTHER" id="PTHR11751">
    <property type="entry name" value="ALANINE AMINOTRANSFERASE"/>
    <property type="match status" value="1"/>
</dbReference>
<dbReference type="InterPro" id="IPR004839">
    <property type="entry name" value="Aminotransferase_I/II_large"/>
</dbReference>
<dbReference type="Gene3D" id="3.90.1150.10">
    <property type="entry name" value="Aspartate Aminotransferase, domain 1"/>
    <property type="match status" value="1"/>
</dbReference>
<proteinExistence type="inferred from homology"/>
<dbReference type="SUPFAM" id="SSF53383">
    <property type="entry name" value="PLP-dependent transferases"/>
    <property type="match status" value="1"/>
</dbReference>
<evidence type="ECO:0000256" key="1">
    <source>
        <dbReference type="ARBA" id="ARBA00001933"/>
    </source>
</evidence>
<name>A0A814VEX7_9BILA</name>
<keyword evidence="5" id="KW-0663">Pyridoxal phosphate</keyword>
<dbReference type="Pfam" id="PF00155">
    <property type="entry name" value="Aminotran_1_2"/>
    <property type="match status" value="1"/>
</dbReference>
<comment type="subunit">
    <text evidence="2">Homodimer.</text>
</comment>
<dbReference type="Proteomes" id="UP000663882">
    <property type="component" value="Unassembled WGS sequence"/>
</dbReference>
<sequence length="392" mass="44314">MENLNPRVIAIKYAIRGPIAIRAAEIDQQLKKGDHNFPFDHLIRANAGDCHASYNQIPITYIRQFIAGCSYPPFMETPDFPSDIKCKVESLMSVCGGRSLGSYTEASGIFAIRQDVADYIHRRDGYPSNPEDIYLCDGATNGIRTVLKLIMNNDLKKPSGVMTPIPQFPLYSATLSEYGAYEIEYYLDEDNNWALNTEELERALNNERDICVPRCIVVINPGNPTGQVLSRENIEDVIRFAYKHKLFILADEVYQDNVYLSCSKFYSFKKILMDLGSPYNGMEMVSFHSASKGWYGECASRGGYYELINVDKDVRMQLNKLISPVCSTSWGQAIMDAIVNPPKEGEPSYKLYKKERFDVLNRLREKASLVNDLFNSVEGVHCNTIMGSDAML</sequence>
<dbReference type="InterPro" id="IPR015422">
    <property type="entry name" value="PyrdxlP-dep_Trfase_small"/>
</dbReference>